<keyword evidence="7" id="KW-0862">Zinc</keyword>
<feature type="region of interest" description="Disordered" evidence="10">
    <location>
        <begin position="173"/>
        <end position="197"/>
    </location>
</feature>
<feature type="compositionally biased region" description="Polar residues" evidence="10">
    <location>
        <begin position="64"/>
        <end position="78"/>
    </location>
</feature>
<dbReference type="Pfam" id="PF00271">
    <property type="entry name" value="Helicase_C"/>
    <property type="match status" value="1"/>
</dbReference>
<feature type="domain" description="RING-type" evidence="11">
    <location>
        <begin position="708"/>
        <end position="736"/>
    </location>
</feature>
<dbReference type="CDD" id="cd16449">
    <property type="entry name" value="RING-HC"/>
    <property type="match status" value="1"/>
</dbReference>
<feature type="region of interest" description="Disordered" evidence="10">
    <location>
        <begin position="215"/>
        <end position="234"/>
    </location>
</feature>
<dbReference type="InterPro" id="IPR017907">
    <property type="entry name" value="Znf_RING_CS"/>
</dbReference>
<keyword evidence="5" id="KW-0378">Hydrolase</keyword>
<dbReference type="Gene3D" id="3.40.50.300">
    <property type="entry name" value="P-loop containing nucleotide triphosphate hydrolases"/>
    <property type="match status" value="1"/>
</dbReference>
<dbReference type="EMBL" id="JADGIZ020000007">
    <property type="protein sequence ID" value="KAL2918126.1"/>
    <property type="molecule type" value="Genomic_DNA"/>
</dbReference>
<dbReference type="SMART" id="SM00184">
    <property type="entry name" value="RING"/>
    <property type="match status" value="1"/>
</dbReference>
<keyword evidence="8" id="KW-0067">ATP-binding</keyword>
<dbReference type="PROSITE" id="PS50089">
    <property type="entry name" value="ZF_RING_2"/>
    <property type="match status" value="1"/>
</dbReference>
<dbReference type="Pfam" id="PF13445">
    <property type="entry name" value="zf-RING_UBOX"/>
    <property type="match status" value="1"/>
</dbReference>
<evidence type="ECO:0000313" key="15">
    <source>
        <dbReference type="Proteomes" id="UP001527925"/>
    </source>
</evidence>
<evidence type="ECO:0000256" key="2">
    <source>
        <dbReference type="ARBA" id="ARBA00022723"/>
    </source>
</evidence>
<dbReference type="CDD" id="cd18793">
    <property type="entry name" value="SF2_C_SNF"/>
    <property type="match status" value="1"/>
</dbReference>
<dbReference type="CDD" id="cd18008">
    <property type="entry name" value="DEXDc_SHPRH-like"/>
    <property type="match status" value="1"/>
</dbReference>
<dbReference type="Proteomes" id="UP001527925">
    <property type="component" value="Unassembled WGS sequence"/>
</dbReference>
<dbReference type="InterPro" id="IPR001841">
    <property type="entry name" value="Znf_RING"/>
</dbReference>
<dbReference type="PROSITE" id="PS00518">
    <property type="entry name" value="ZF_RING_1"/>
    <property type="match status" value="1"/>
</dbReference>
<dbReference type="Pfam" id="PF00176">
    <property type="entry name" value="SNF2-rel_dom"/>
    <property type="match status" value="1"/>
</dbReference>
<dbReference type="SUPFAM" id="SSF52540">
    <property type="entry name" value="P-loop containing nucleoside triphosphate hydrolases"/>
    <property type="match status" value="2"/>
</dbReference>
<dbReference type="InterPro" id="IPR027370">
    <property type="entry name" value="Znf-RING_euk"/>
</dbReference>
<evidence type="ECO:0000256" key="7">
    <source>
        <dbReference type="ARBA" id="ARBA00022833"/>
    </source>
</evidence>
<evidence type="ECO:0000256" key="3">
    <source>
        <dbReference type="ARBA" id="ARBA00022741"/>
    </source>
</evidence>
<keyword evidence="4 9" id="KW-0863">Zinc-finger</keyword>
<feature type="domain" description="Helicase C-terminal" evidence="13">
    <location>
        <begin position="778"/>
        <end position="939"/>
    </location>
</feature>
<dbReference type="InterPro" id="IPR014001">
    <property type="entry name" value="Helicase_ATP-bd"/>
</dbReference>
<dbReference type="InterPro" id="IPR001650">
    <property type="entry name" value="Helicase_C-like"/>
</dbReference>
<feature type="compositionally biased region" description="Low complexity" evidence="10">
    <location>
        <begin position="265"/>
        <end position="279"/>
    </location>
</feature>
<feature type="compositionally biased region" description="Low complexity" evidence="10">
    <location>
        <begin position="173"/>
        <end position="187"/>
    </location>
</feature>
<feature type="compositionally biased region" description="Low complexity" evidence="10">
    <location>
        <begin position="52"/>
        <end position="63"/>
    </location>
</feature>
<evidence type="ECO:0000256" key="6">
    <source>
        <dbReference type="ARBA" id="ARBA00022806"/>
    </source>
</evidence>
<protein>
    <submittedName>
        <fullName evidence="14">Uncharacterized protein</fullName>
    </submittedName>
</protein>
<evidence type="ECO:0000259" key="11">
    <source>
        <dbReference type="PROSITE" id="PS50089"/>
    </source>
</evidence>
<proteinExistence type="inferred from homology"/>
<accession>A0ABR4NF25</accession>
<dbReference type="InterPro" id="IPR038718">
    <property type="entry name" value="SNF2-like_sf"/>
</dbReference>
<feature type="region of interest" description="Disordered" evidence="10">
    <location>
        <begin position="264"/>
        <end position="288"/>
    </location>
</feature>
<dbReference type="Gene3D" id="3.30.40.10">
    <property type="entry name" value="Zinc/RING finger domain, C3HC4 (zinc finger)"/>
    <property type="match status" value="1"/>
</dbReference>
<dbReference type="InterPro" id="IPR049730">
    <property type="entry name" value="SNF2/RAD54-like_C"/>
</dbReference>
<dbReference type="SMART" id="SM00490">
    <property type="entry name" value="HELICc"/>
    <property type="match status" value="1"/>
</dbReference>
<feature type="region of interest" description="Disordered" evidence="10">
    <location>
        <begin position="457"/>
        <end position="481"/>
    </location>
</feature>
<dbReference type="PANTHER" id="PTHR45626">
    <property type="entry name" value="TRANSCRIPTION TERMINATION FACTOR 2-RELATED"/>
    <property type="match status" value="1"/>
</dbReference>
<dbReference type="InterPro" id="IPR000330">
    <property type="entry name" value="SNF2_N"/>
</dbReference>
<keyword evidence="2" id="KW-0479">Metal-binding</keyword>
<evidence type="ECO:0000259" key="13">
    <source>
        <dbReference type="PROSITE" id="PS51194"/>
    </source>
</evidence>
<dbReference type="PROSITE" id="PS51194">
    <property type="entry name" value="HELICASE_CTER"/>
    <property type="match status" value="1"/>
</dbReference>
<sequence>MMQPWSWDCNDTDDSDCDTAAQPPHWATAAAHDDAQRSRLSEQLRLLHEFEQQQQHQQRQQRQNNTATAGPSSLKRSSSVIELSPLGRQRGAPSPPALGSSSQPIFIDTDEQLALALHKQLNGPVPVGDDAESTDATARQALDRLRKQEAEDAELARMLHIEEEMMLHGHASQQTGLGASSSQLGSAIPGRGRQMPTSPHRLPYVDETGVFVDPRPGFSFGEDGSDGLSASDLSQADYPANKPWTRKADMHFKAPSFDLIDLDAADAGSSSSPPAWPGDLNGPRDQMRLSEYGAPERPLSAQESQKNLRELLENVQHVMDVTPPEKRPATPQQLSIDLLEHQKLGLEWMLKMERGSNLGGILADDMGLGKTVQSIALIVSNPPPPQERLPTLIVAPVSLVMQWIQELHDKTKQGTLSVYMFYGQKRNKDPEFLKKFDVIVTSYSILALDWPAPKHEKRRHTYPRQGSDDDEPDPEYPRTSRESLGPLFKLMFHRVILDEAHFIKNKATRSAQAACHLDTKYRWCLTGTPIQNSITELYSLIKFLQIKPYCDWSLFRSKIKDPMKRGYHKRVMERVHALMKAICLRRSKKSMLDGKPIIVLPERIVEIDTVRLSEPEREFYDSLEKRQRLQFNAYLREGTVMKNYTNILVLLLRLRQACCHPLLIAHDLEQVGPSGSPQSRHDRMQDMIRTMDDKVVKRLLDREDDQECPICYDAFQQPVFIPACGHLFCKECVISYIGNADGNARVSGKGKEPRLEVGGDDELEAMQAKTMQWITSAKVERALQLLEESRNNHPGEKTIVFSQFTKLLDLLESPLQQRNFKFVRYNGSMSAPERDAAVTQLRQDPETSVILVSLKCGSLGLNLVAANRVILMDLWWNPAVENQAIDRVHRFGQKRDVIVHRLTVADTVEDRIMTLQEKKRNLADQALGEGSAEGMHNMRLDLGDLMMLFGVDE</sequence>
<keyword evidence="3" id="KW-0547">Nucleotide-binding</keyword>
<evidence type="ECO:0000313" key="14">
    <source>
        <dbReference type="EMBL" id="KAL2918126.1"/>
    </source>
</evidence>
<dbReference type="Gene3D" id="3.40.50.10810">
    <property type="entry name" value="Tandem AAA-ATPase domain"/>
    <property type="match status" value="1"/>
</dbReference>
<dbReference type="InterPro" id="IPR050628">
    <property type="entry name" value="SNF2_RAD54_helicase_TF"/>
</dbReference>
<feature type="compositionally biased region" description="Low complexity" evidence="10">
    <location>
        <begin position="18"/>
        <end position="30"/>
    </location>
</feature>
<feature type="domain" description="Helicase ATP-binding" evidence="12">
    <location>
        <begin position="351"/>
        <end position="547"/>
    </location>
</feature>
<keyword evidence="15" id="KW-1185">Reference proteome</keyword>
<evidence type="ECO:0000256" key="8">
    <source>
        <dbReference type="ARBA" id="ARBA00022840"/>
    </source>
</evidence>
<dbReference type="InterPro" id="IPR013083">
    <property type="entry name" value="Znf_RING/FYVE/PHD"/>
</dbReference>
<feature type="region of interest" description="Disordered" evidence="10">
    <location>
        <begin position="1"/>
        <end position="78"/>
    </location>
</feature>
<reference evidence="14 15" key="1">
    <citation type="submission" date="2023-09" db="EMBL/GenBank/DDBJ databases">
        <title>Pangenome analysis of Batrachochytrium dendrobatidis and related Chytrids.</title>
        <authorList>
            <person name="Yacoub M.N."/>
            <person name="Stajich J.E."/>
            <person name="James T.Y."/>
        </authorList>
    </citation>
    <scope>NUCLEOTIDE SEQUENCE [LARGE SCALE GENOMIC DNA]</scope>
    <source>
        <strain evidence="14 15">JEL0888</strain>
    </source>
</reference>
<dbReference type="SUPFAM" id="SSF57850">
    <property type="entry name" value="RING/U-box"/>
    <property type="match status" value="1"/>
</dbReference>
<evidence type="ECO:0000256" key="1">
    <source>
        <dbReference type="ARBA" id="ARBA00007025"/>
    </source>
</evidence>
<feature type="compositionally biased region" description="Basic and acidic residues" evidence="10">
    <location>
        <begin position="31"/>
        <end position="51"/>
    </location>
</feature>
<name>A0ABR4NF25_9FUNG</name>
<dbReference type="PANTHER" id="PTHR45626:SF16">
    <property type="entry name" value="ATP-DEPENDENT HELICASE ULS1"/>
    <property type="match status" value="1"/>
</dbReference>
<evidence type="ECO:0000256" key="9">
    <source>
        <dbReference type="PROSITE-ProRule" id="PRU00175"/>
    </source>
</evidence>
<dbReference type="InterPro" id="IPR027417">
    <property type="entry name" value="P-loop_NTPase"/>
</dbReference>
<dbReference type="SMART" id="SM00487">
    <property type="entry name" value="DEXDc"/>
    <property type="match status" value="1"/>
</dbReference>
<comment type="caution">
    <text evidence="14">The sequence shown here is derived from an EMBL/GenBank/DDBJ whole genome shotgun (WGS) entry which is preliminary data.</text>
</comment>
<comment type="similarity">
    <text evidence="1">Belongs to the SNF2/RAD54 helicase family.</text>
</comment>
<organism evidence="14 15">
    <name type="scientific">Polyrhizophydium stewartii</name>
    <dbReference type="NCBI Taxonomy" id="2732419"/>
    <lineage>
        <taxon>Eukaryota</taxon>
        <taxon>Fungi</taxon>
        <taxon>Fungi incertae sedis</taxon>
        <taxon>Chytridiomycota</taxon>
        <taxon>Chytridiomycota incertae sedis</taxon>
        <taxon>Chytridiomycetes</taxon>
        <taxon>Rhizophydiales</taxon>
        <taxon>Rhizophydiales incertae sedis</taxon>
        <taxon>Polyrhizophydium</taxon>
    </lineage>
</organism>
<gene>
    <name evidence="14" type="ORF">HK105_202053</name>
</gene>
<dbReference type="PROSITE" id="PS51192">
    <property type="entry name" value="HELICASE_ATP_BIND_1"/>
    <property type="match status" value="1"/>
</dbReference>
<evidence type="ECO:0000256" key="5">
    <source>
        <dbReference type="ARBA" id="ARBA00022801"/>
    </source>
</evidence>
<evidence type="ECO:0000256" key="4">
    <source>
        <dbReference type="ARBA" id="ARBA00022771"/>
    </source>
</evidence>
<evidence type="ECO:0000256" key="10">
    <source>
        <dbReference type="SAM" id="MobiDB-lite"/>
    </source>
</evidence>
<evidence type="ECO:0000259" key="12">
    <source>
        <dbReference type="PROSITE" id="PS51192"/>
    </source>
</evidence>
<keyword evidence="6" id="KW-0347">Helicase</keyword>